<dbReference type="Gene3D" id="1.10.10.10">
    <property type="entry name" value="Winged helix-like DNA-binding domain superfamily/Winged helix DNA-binding domain"/>
    <property type="match status" value="1"/>
</dbReference>
<keyword evidence="7" id="KW-0032">Aminotransferase</keyword>
<keyword evidence="4" id="KW-0238">DNA-binding</keyword>
<dbReference type="InterPro" id="IPR036388">
    <property type="entry name" value="WH-like_DNA-bd_sf"/>
</dbReference>
<reference evidence="7" key="1">
    <citation type="submission" date="2018-08" db="EMBL/GenBank/DDBJ databases">
        <title>Murine metabolic-syndrome-specific gut microbial biobank.</title>
        <authorList>
            <person name="Liu C."/>
        </authorList>
    </citation>
    <scope>NUCLEOTIDE SEQUENCE [LARGE SCALE GENOMIC DNA]</scope>
    <source>
        <strain evidence="7">Z82</strain>
    </source>
</reference>
<evidence type="ECO:0000313" key="7">
    <source>
        <dbReference type="EMBL" id="NBI33905.1"/>
    </source>
</evidence>
<evidence type="ECO:0000256" key="5">
    <source>
        <dbReference type="ARBA" id="ARBA00023163"/>
    </source>
</evidence>
<dbReference type="GO" id="GO:0030170">
    <property type="term" value="F:pyridoxal phosphate binding"/>
    <property type="evidence" value="ECO:0007669"/>
    <property type="project" value="InterPro"/>
</dbReference>
<dbReference type="CDD" id="cd00609">
    <property type="entry name" value="AAT_like"/>
    <property type="match status" value="1"/>
</dbReference>
<dbReference type="GO" id="GO:0003677">
    <property type="term" value="F:DNA binding"/>
    <property type="evidence" value="ECO:0007669"/>
    <property type="project" value="UniProtKB-KW"/>
</dbReference>
<evidence type="ECO:0000256" key="4">
    <source>
        <dbReference type="ARBA" id="ARBA00023125"/>
    </source>
</evidence>
<dbReference type="InterPro" id="IPR036390">
    <property type="entry name" value="WH_DNA-bd_sf"/>
</dbReference>
<protein>
    <submittedName>
        <fullName evidence="7">PLP-dependent aminotransferase family protein</fullName>
    </submittedName>
</protein>
<dbReference type="EMBL" id="QWKH01000009">
    <property type="protein sequence ID" value="NBI33905.1"/>
    <property type="molecule type" value="Genomic_DNA"/>
</dbReference>
<dbReference type="PROSITE" id="PS50949">
    <property type="entry name" value="HTH_GNTR"/>
    <property type="match status" value="1"/>
</dbReference>
<dbReference type="SUPFAM" id="SSF46785">
    <property type="entry name" value="Winged helix' DNA-binding domain"/>
    <property type="match status" value="1"/>
</dbReference>
<keyword evidence="2" id="KW-0663">Pyridoxal phosphate</keyword>
<evidence type="ECO:0000256" key="1">
    <source>
        <dbReference type="ARBA" id="ARBA00005384"/>
    </source>
</evidence>
<comment type="caution">
    <text evidence="7">The sequence shown here is derived from an EMBL/GenBank/DDBJ whole genome shotgun (WGS) entry which is preliminary data.</text>
</comment>
<dbReference type="InterPro" id="IPR004839">
    <property type="entry name" value="Aminotransferase_I/II_large"/>
</dbReference>
<gene>
    <name evidence="7" type="ORF">D1639_02415</name>
</gene>
<sequence length="499" mass="54935">MQPFYGDGFRNNRYNITYPTHTPRCRRSAAVHLDETDSTPLYQQIFNQIRQRIDAGDYAPGTKLPSIRGLADTLQCARNTVDAAYSMLVSEGFAVSKPGSGFVVANVGLLHGDPASAAAPSNHRENDTLLGAARKPRFDFTYGNLEPGTFPAAAWRSITDDILMSVEAAPCNDYGDPLGETALRDQIAWRLATQRSVDCDGGSIVIQAGTADSVVNLLSLLDRQSDVVAMEEPGYPGVRDAIVRSGFAIAPCRIGEGYEHFMADLEKSGAKLVYVTPSSQFPTCAVMPVKLRAQLIAWAEANDAYLLEDDYCRDFRYRERPLPPLQSMDRCSRVIYMGTFSKSLSPALRINYLVLPPLLLARWKKAFGSSYPTVPWLSQAVLARFMADGSWDRHLRRLQARNMRKHRALVDALDAHMGNRIGVLENGTGLHLLVSPRDGRSQEELITTAAAADVRVYGTRHYWTGKPEAGDSSILVGFSAIALENIEPGVKTLAEAWFS</sequence>
<keyword evidence="7" id="KW-0808">Transferase</keyword>
<dbReference type="GO" id="GO:0008483">
    <property type="term" value="F:transaminase activity"/>
    <property type="evidence" value="ECO:0007669"/>
    <property type="project" value="UniProtKB-KW"/>
</dbReference>
<dbReference type="SMART" id="SM00345">
    <property type="entry name" value="HTH_GNTR"/>
    <property type="match status" value="1"/>
</dbReference>
<evidence type="ECO:0000256" key="3">
    <source>
        <dbReference type="ARBA" id="ARBA00023015"/>
    </source>
</evidence>
<evidence type="ECO:0000259" key="6">
    <source>
        <dbReference type="PROSITE" id="PS50949"/>
    </source>
</evidence>
<dbReference type="PANTHER" id="PTHR46577">
    <property type="entry name" value="HTH-TYPE TRANSCRIPTIONAL REGULATORY PROTEIN GABR"/>
    <property type="match status" value="1"/>
</dbReference>
<keyword evidence="3" id="KW-0805">Transcription regulation</keyword>
<proteinExistence type="inferred from homology"/>
<dbReference type="Gene3D" id="3.40.640.10">
    <property type="entry name" value="Type I PLP-dependent aspartate aminotransferase-like (Major domain)"/>
    <property type="match status" value="1"/>
</dbReference>
<dbReference type="InterPro" id="IPR015424">
    <property type="entry name" value="PyrdxlP-dep_Trfase"/>
</dbReference>
<dbReference type="InterPro" id="IPR015421">
    <property type="entry name" value="PyrdxlP-dep_Trfase_major"/>
</dbReference>
<dbReference type="GO" id="GO:0003700">
    <property type="term" value="F:DNA-binding transcription factor activity"/>
    <property type="evidence" value="ECO:0007669"/>
    <property type="project" value="InterPro"/>
</dbReference>
<dbReference type="InterPro" id="IPR000524">
    <property type="entry name" value="Tscrpt_reg_HTH_GntR"/>
</dbReference>
<dbReference type="CDD" id="cd07377">
    <property type="entry name" value="WHTH_GntR"/>
    <property type="match status" value="1"/>
</dbReference>
<dbReference type="AlphaFoldDB" id="A0A7C9N879"/>
<keyword evidence="5" id="KW-0804">Transcription</keyword>
<name>A0A7C9N879_9BACT</name>
<feature type="domain" description="HTH gntR-type" evidence="6">
    <location>
        <begin position="39"/>
        <end position="107"/>
    </location>
</feature>
<evidence type="ECO:0000256" key="2">
    <source>
        <dbReference type="ARBA" id="ARBA00022898"/>
    </source>
</evidence>
<dbReference type="Pfam" id="PF00392">
    <property type="entry name" value="GntR"/>
    <property type="match status" value="1"/>
</dbReference>
<dbReference type="Pfam" id="PF00155">
    <property type="entry name" value="Aminotran_1_2"/>
    <property type="match status" value="1"/>
</dbReference>
<accession>A0A7C9N879</accession>
<dbReference type="InterPro" id="IPR051446">
    <property type="entry name" value="HTH_trans_reg/aminotransferase"/>
</dbReference>
<comment type="similarity">
    <text evidence="1">In the C-terminal section; belongs to the class-I pyridoxal-phosphate-dependent aminotransferase family.</text>
</comment>
<dbReference type="SUPFAM" id="SSF53383">
    <property type="entry name" value="PLP-dependent transferases"/>
    <property type="match status" value="1"/>
</dbReference>
<dbReference type="PANTHER" id="PTHR46577:SF1">
    <property type="entry name" value="HTH-TYPE TRANSCRIPTIONAL REGULATORY PROTEIN GABR"/>
    <property type="match status" value="1"/>
</dbReference>
<organism evidence="7">
    <name type="scientific">Muribaculaceae bacterium Z82</name>
    <dbReference type="NCBI Taxonomy" id="2304548"/>
    <lineage>
        <taxon>Bacteria</taxon>
        <taxon>Pseudomonadati</taxon>
        <taxon>Bacteroidota</taxon>
        <taxon>Bacteroidia</taxon>
        <taxon>Bacteroidales</taxon>
        <taxon>Muribaculaceae</taxon>
    </lineage>
</organism>